<proteinExistence type="predicted"/>
<evidence type="ECO:0000313" key="1">
    <source>
        <dbReference type="EMBL" id="GFH61597.1"/>
    </source>
</evidence>
<reference evidence="1 2" key="1">
    <citation type="journal article" date="2021" name="Sci. Rep.">
        <title>The genome of the diatom Chaetoceros tenuissimus carries an ancient integrated fragment of an extant virus.</title>
        <authorList>
            <person name="Hongo Y."/>
            <person name="Kimura K."/>
            <person name="Takaki Y."/>
            <person name="Yoshida Y."/>
            <person name="Baba S."/>
            <person name="Kobayashi G."/>
            <person name="Nagasaki K."/>
            <person name="Hano T."/>
            <person name="Tomaru Y."/>
        </authorList>
    </citation>
    <scope>NUCLEOTIDE SEQUENCE [LARGE SCALE GENOMIC DNA]</scope>
    <source>
        <strain evidence="1 2">NIES-3715</strain>
    </source>
</reference>
<accession>A0AAD3DCS7</accession>
<protein>
    <submittedName>
        <fullName evidence="1">Uncharacterized protein</fullName>
    </submittedName>
</protein>
<dbReference type="AlphaFoldDB" id="A0AAD3DCS7"/>
<keyword evidence="2" id="KW-1185">Reference proteome</keyword>
<name>A0AAD3DCS7_9STRA</name>
<comment type="caution">
    <text evidence="1">The sequence shown here is derived from an EMBL/GenBank/DDBJ whole genome shotgun (WGS) entry which is preliminary data.</text>
</comment>
<dbReference type="EMBL" id="BLLK01000074">
    <property type="protein sequence ID" value="GFH61597.1"/>
    <property type="molecule type" value="Genomic_DNA"/>
</dbReference>
<organism evidence="1 2">
    <name type="scientific">Chaetoceros tenuissimus</name>
    <dbReference type="NCBI Taxonomy" id="426638"/>
    <lineage>
        <taxon>Eukaryota</taxon>
        <taxon>Sar</taxon>
        <taxon>Stramenopiles</taxon>
        <taxon>Ochrophyta</taxon>
        <taxon>Bacillariophyta</taxon>
        <taxon>Coscinodiscophyceae</taxon>
        <taxon>Chaetocerotophycidae</taxon>
        <taxon>Chaetocerotales</taxon>
        <taxon>Chaetocerotaceae</taxon>
        <taxon>Chaetoceros</taxon>
    </lineage>
</organism>
<gene>
    <name evidence="1" type="ORF">CTEN210_18073</name>
</gene>
<sequence length="511" mass="57050">MTVSKKKTAKILIIAFLLLCVGYIYNEDSKLSRFLSSEQEKSCDSWCHPHSDPWDMKCTFKHCNGCGQCLEQEDDKPLEDGSSNDLLSAIPTSVKTIDVYGGSVTRGDQFFDHENKRFSALLGNVLGIDVKNKGIAGAGPSQNLLCGIYEADIIISEYRFNEHDGKILDQWYKLIAQKAKHVVILDLWSWLTPPGKSATFEAFERIKDKSKFSVLNLAEQDKNVWPCLVPSLFDYRSPEDFTFWSKIPEECYAYAEGEECNSDKAKQAIADRSGTSAMASLRSSCNPNETPNHALHGTPSYHKYVADQLVHHFQNVVFPQMKAMEDATHDPVIRQGMEEADHNSVCFGEWGTTTQSEEKKLQAIVIENNGFESSSPFSGRKDKVTLNTNVENASVVLSCPEGYDEMKLAWVAHNVKEETVTFSVKSLKSEVEPSHLSTSETSLGGSVEGKMFAVRRVLIYSQESWQPPVKVTLSGKQSDSARLEVGNVLCSHHSTDRRLLNSLSDGLLYLD</sequence>
<dbReference type="Proteomes" id="UP001054902">
    <property type="component" value="Unassembled WGS sequence"/>
</dbReference>
<evidence type="ECO:0000313" key="2">
    <source>
        <dbReference type="Proteomes" id="UP001054902"/>
    </source>
</evidence>
<dbReference type="SUPFAM" id="SSF52266">
    <property type="entry name" value="SGNH hydrolase"/>
    <property type="match status" value="1"/>
</dbReference>